<dbReference type="Gene3D" id="2.10.25.10">
    <property type="entry name" value="Laminin"/>
    <property type="match status" value="2"/>
</dbReference>
<comment type="caution">
    <text evidence="5">The sequence shown here is derived from an EMBL/GenBank/DDBJ whole genome shotgun (WGS) entry which is preliminary data.</text>
</comment>
<evidence type="ECO:0000256" key="1">
    <source>
        <dbReference type="ARBA" id="ARBA00023157"/>
    </source>
</evidence>
<feature type="non-terminal residue" evidence="5">
    <location>
        <position position="1"/>
    </location>
</feature>
<proteinExistence type="predicted"/>
<comment type="caution">
    <text evidence="3">Lacks conserved residue(s) required for the propagation of feature annotation.</text>
</comment>
<evidence type="ECO:0000256" key="3">
    <source>
        <dbReference type="PROSITE-ProRule" id="PRU00460"/>
    </source>
</evidence>
<dbReference type="Pfam" id="PF00053">
    <property type="entry name" value="EGF_laminin"/>
    <property type="match status" value="2"/>
</dbReference>
<dbReference type="SMART" id="SM00180">
    <property type="entry name" value="EGF_Lam"/>
    <property type="match status" value="2"/>
</dbReference>
<reference evidence="5" key="1">
    <citation type="submission" date="2022-08" db="EMBL/GenBank/DDBJ databases">
        <title>Genome sequencing of akame (Lates japonicus).</title>
        <authorList>
            <person name="Hashiguchi Y."/>
            <person name="Takahashi H."/>
        </authorList>
    </citation>
    <scope>NUCLEOTIDE SEQUENCE</scope>
    <source>
        <strain evidence="5">Kochi</strain>
    </source>
</reference>
<dbReference type="PANTHER" id="PTHR10574:SF406">
    <property type="entry name" value="LAMININ SUBUNIT ALPHA 5"/>
    <property type="match status" value="1"/>
</dbReference>
<keyword evidence="1 3" id="KW-1015">Disulfide bond</keyword>
<sequence>GFYGDALNQTASQKCKPCSCNPAGTSGHVNECHPQTGNCQCLSHVTGRDCSYCEVGFFNLQPGVGCERCKCNPIGSSSIACHPITGQCVCRAGVEGRLCDFAVWASLDSHHKVAEPVTVTRWAPCPCSVTVMVPATVVRASWVTNVTN</sequence>
<dbReference type="AlphaFoldDB" id="A0AAD3RE90"/>
<dbReference type="EMBL" id="BRZM01005719">
    <property type="protein sequence ID" value="GLD65477.1"/>
    <property type="molecule type" value="Genomic_DNA"/>
</dbReference>
<feature type="non-terminal residue" evidence="5">
    <location>
        <position position="148"/>
    </location>
</feature>
<keyword evidence="2 3" id="KW-0424">Laminin EGF-like domain</keyword>
<feature type="domain" description="Laminin EGF-like" evidence="4">
    <location>
        <begin position="18"/>
        <end position="68"/>
    </location>
</feature>
<evidence type="ECO:0000313" key="6">
    <source>
        <dbReference type="Proteomes" id="UP001279410"/>
    </source>
</evidence>
<evidence type="ECO:0000259" key="4">
    <source>
        <dbReference type="PROSITE" id="PS50027"/>
    </source>
</evidence>
<dbReference type="PROSITE" id="PS50027">
    <property type="entry name" value="EGF_LAM_2"/>
    <property type="match status" value="1"/>
</dbReference>
<dbReference type="SUPFAM" id="SSF57196">
    <property type="entry name" value="EGF/Laminin"/>
    <property type="match status" value="2"/>
</dbReference>
<organism evidence="5 6">
    <name type="scientific">Lates japonicus</name>
    <name type="common">Japanese lates</name>
    <dbReference type="NCBI Taxonomy" id="270547"/>
    <lineage>
        <taxon>Eukaryota</taxon>
        <taxon>Metazoa</taxon>
        <taxon>Chordata</taxon>
        <taxon>Craniata</taxon>
        <taxon>Vertebrata</taxon>
        <taxon>Euteleostomi</taxon>
        <taxon>Actinopterygii</taxon>
        <taxon>Neopterygii</taxon>
        <taxon>Teleostei</taxon>
        <taxon>Neoteleostei</taxon>
        <taxon>Acanthomorphata</taxon>
        <taxon>Carangaria</taxon>
        <taxon>Carangaria incertae sedis</taxon>
        <taxon>Centropomidae</taxon>
        <taxon>Lates</taxon>
    </lineage>
</organism>
<protein>
    <submittedName>
        <fullName evidence="5">Laminin subunit gamma-3</fullName>
    </submittedName>
</protein>
<dbReference type="InterPro" id="IPR050440">
    <property type="entry name" value="Laminin/Netrin_ECM"/>
</dbReference>
<dbReference type="PRINTS" id="PR00011">
    <property type="entry name" value="EGFLAMININ"/>
</dbReference>
<dbReference type="InterPro" id="IPR002049">
    <property type="entry name" value="LE_dom"/>
</dbReference>
<accession>A0AAD3RE90</accession>
<evidence type="ECO:0000313" key="5">
    <source>
        <dbReference type="EMBL" id="GLD65477.1"/>
    </source>
</evidence>
<feature type="disulfide bond" evidence="3">
    <location>
        <begin position="41"/>
        <end position="50"/>
    </location>
</feature>
<dbReference type="PANTHER" id="PTHR10574">
    <property type="entry name" value="NETRIN/LAMININ-RELATED"/>
    <property type="match status" value="1"/>
</dbReference>
<evidence type="ECO:0000256" key="2">
    <source>
        <dbReference type="ARBA" id="ARBA00023292"/>
    </source>
</evidence>
<dbReference type="CDD" id="cd00055">
    <property type="entry name" value="EGF_Lam"/>
    <property type="match status" value="2"/>
</dbReference>
<keyword evidence="6" id="KW-1185">Reference proteome</keyword>
<dbReference type="FunFam" id="2.10.25.10:FF:000105">
    <property type="entry name" value="laminin subunit gamma-1"/>
    <property type="match status" value="1"/>
</dbReference>
<dbReference type="GO" id="GO:0009888">
    <property type="term" value="P:tissue development"/>
    <property type="evidence" value="ECO:0007669"/>
    <property type="project" value="TreeGrafter"/>
</dbReference>
<dbReference type="PROSITE" id="PS01248">
    <property type="entry name" value="EGF_LAM_1"/>
    <property type="match status" value="1"/>
</dbReference>
<gene>
    <name evidence="5" type="ORF">AKAME5_002932000</name>
</gene>
<dbReference type="Proteomes" id="UP001279410">
    <property type="component" value="Unassembled WGS sequence"/>
</dbReference>
<name>A0AAD3RE90_LATJO</name>
<dbReference type="GO" id="GO:0009887">
    <property type="term" value="P:animal organ morphogenesis"/>
    <property type="evidence" value="ECO:0007669"/>
    <property type="project" value="TreeGrafter"/>
</dbReference>